<gene>
    <name evidence="1" type="ORF">E1298_39610</name>
</gene>
<accession>A0A4R5A5M6</accession>
<evidence type="ECO:0000313" key="2">
    <source>
        <dbReference type="Proteomes" id="UP000294513"/>
    </source>
</evidence>
<name>A0A4R5A5M6_9ACTN</name>
<reference evidence="1 2" key="1">
    <citation type="submission" date="2019-03" db="EMBL/GenBank/DDBJ databases">
        <title>Draft genome sequences of novel Actinobacteria.</title>
        <authorList>
            <person name="Sahin N."/>
            <person name="Ay H."/>
            <person name="Saygin H."/>
        </authorList>
    </citation>
    <scope>NUCLEOTIDE SEQUENCE [LARGE SCALE GENOMIC DNA]</scope>
    <source>
        <strain evidence="1 2">H3C3</strain>
    </source>
</reference>
<sequence>MLDAITLDMDGGPALAARVAEAPTARHAYALWEAAGKLGPCGRELCRRTAGELERRAAEAAGASASPVAAQVVLVDAAGERMIGMFGRMAR</sequence>
<evidence type="ECO:0000313" key="1">
    <source>
        <dbReference type="EMBL" id="TDD67241.1"/>
    </source>
</evidence>
<dbReference type="EMBL" id="SMKU01000365">
    <property type="protein sequence ID" value="TDD67241.1"/>
    <property type="molecule type" value="Genomic_DNA"/>
</dbReference>
<dbReference type="OrthoDB" id="6439987at2"/>
<comment type="caution">
    <text evidence="1">The sequence shown here is derived from an EMBL/GenBank/DDBJ whole genome shotgun (WGS) entry which is preliminary data.</text>
</comment>
<protein>
    <submittedName>
        <fullName evidence="1">Uncharacterized protein</fullName>
    </submittedName>
</protein>
<dbReference type="AlphaFoldDB" id="A0A4R5A5M6"/>
<dbReference type="Proteomes" id="UP000294513">
    <property type="component" value="Unassembled WGS sequence"/>
</dbReference>
<keyword evidence="2" id="KW-1185">Reference proteome</keyword>
<proteinExistence type="predicted"/>
<organism evidence="1 2">
    <name type="scientific">Actinomadura rubrisoli</name>
    <dbReference type="NCBI Taxonomy" id="2530368"/>
    <lineage>
        <taxon>Bacteria</taxon>
        <taxon>Bacillati</taxon>
        <taxon>Actinomycetota</taxon>
        <taxon>Actinomycetes</taxon>
        <taxon>Streptosporangiales</taxon>
        <taxon>Thermomonosporaceae</taxon>
        <taxon>Actinomadura</taxon>
    </lineage>
</organism>